<feature type="compositionally biased region" description="Polar residues" evidence="1">
    <location>
        <begin position="301"/>
        <end position="312"/>
    </location>
</feature>
<protein>
    <recommendedName>
        <fullName evidence="2">DUF6824 domain-containing protein</fullName>
    </recommendedName>
</protein>
<reference evidence="3 4" key="1">
    <citation type="journal article" date="2020" name="G3 (Bethesda)">
        <title>Improved Reference Genome for Cyclotella cryptica CCMP332, a Model for Cell Wall Morphogenesis, Salinity Adaptation, and Lipid Production in Diatoms (Bacillariophyta).</title>
        <authorList>
            <person name="Roberts W.R."/>
            <person name="Downey K.M."/>
            <person name="Ruck E.C."/>
            <person name="Traller J.C."/>
            <person name="Alverson A.J."/>
        </authorList>
    </citation>
    <scope>NUCLEOTIDE SEQUENCE [LARGE SCALE GENOMIC DNA]</scope>
    <source>
        <strain evidence="3 4">CCMP332</strain>
    </source>
</reference>
<keyword evidence="4" id="KW-1185">Reference proteome</keyword>
<feature type="region of interest" description="Disordered" evidence="1">
    <location>
        <begin position="42"/>
        <end position="83"/>
    </location>
</feature>
<comment type="caution">
    <text evidence="3">The sequence shown here is derived from an EMBL/GenBank/DDBJ whole genome shotgun (WGS) entry which is preliminary data.</text>
</comment>
<dbReference type="InterPro" id="IPR049227">
    <property type="entry name" value="DUF6824"/>
</dbReference>
<feature type="compositionally biased region" description="Low complexity" evidence="1">
    <location>
        <begin position="203"/>
        <end position="214"/>
    </location>
</feature>
<sequence>MYSILIYDEIRSMNPPGRFLKQDPNTKLWSDIGKKKALDKTRQALREGAPEMLKELGDDGGAGGDESNDEDEDQDNGHAAKFNTNARDNNALNASFMSNLSIGSFSLEDPLNDSFRSLQSLQSALNQGNGGNFPGVGAGSSMHNDQGPEPNRMLIAAQMKLIEQQMAQWQQLINLQNLLQNSGNQIDPNTHLQLLNLQMQLQNQLQQNQQHHQNVPGFPSFPAPQANPHQQLNPNGNTPQFQLNDQNLSALLSALHGNAANPNNPPNQSPGVAGGPANPNNAFQQFQQQLALQQLQQKINSNNSQGINGPTPNSNNWGANPNNIDHILNAASAINGTNYNQMSGFGDFTVPLNDGSSSHDQIVGRSMPMKNNERTPGNTSYARAQRIGLKNSFTRRPNAHRPGELANSLMSLDSLNLDDIEEMSESHRDEM</sequence>
<evidence type="ECO:0000313" key="4">
    <source>
        <dbReference type="Proteomes" id="UP001516023"/>
    </source>
</evidence>
<proteinExistence type="predicted"/>
<feature type="compositionally biased region" description="Gly residues" evidence="1">
    <location>
        <begin position="128"/>
        <end position="138"/>
    </location>
</feature>
<dbReference type="EMBL" id="JABMIG020000185">
    <property type="protein sequence ID" value="KAL3786936.1"/>
    <property type="molecule type" value="Genomic_DNA"/>
</dbReference>
<feature type="compositionally biased region" description="Basic and acidic residues" evidence="1">
    <location>
        <begin position="42"/>
        <end position="57"/>
    </location>
</feature>
<organism evidence="3 4">
    <name type="scientific">Cyclotella cryptica</name>
    <dbReference type="NCBI Taxonomy" id="29204"/>
    <lineage>
        <taxon>Eukaryota</taxon>
        <taxon>Sar</taxon>
        <taxon>Stramenopiles</taxon>
        <taxon>Ochrophyta</taxon>
        <taxon>Bacillariophyta</taxon>
        <taxon>Coscinodiscophyceae</taxon>
        <taxon>Thalassiosirophycidae</taxon>
        <taxon>Stephanodiscales</taxon>
        <taxon>Stephanodiscaceae</taxon>
        <taxon>Cyclotella</taxon>
    </lineage>
</organism>
<feature type="region of interest" description="Disordered" evidence="1">
    <location>
        <begin position="301"/>
        <end position="321"/>
    </location>
</feature>
<dbReference type="Pfam" id="PF20710">
    <property type="entry name" value="DUF6824"/>
    <property type="match status" value="1"/>
</dbReference>
<evidence type="ECO:0000256" key="1">
    <source>
        <dbReference type="SAM" id="MobiDB-lite"/>
    </source>
</evidence>
<feature type="region of interest" description="Disordered" evidence="1">
    <location>
        <begin position="256"/>
        <end position="281"/>
    </location>
</feature>
<accession>A0ABD3PI02</accession>
<name>A0ABD3PI02_9STRA</name>
<dbReference type="AlphaFoldDB" id="A0ABD3PI02"/>
<feature type="region of interest" description="Disordered" evidence="1">
    <location>
        <begin position="387"/>
        <end position="407"/>
    </location>
</feature>
<feature type="domain" description="DUF6824" evidence="2">
    <location>
        <begin position="6"/>
        <end position="47"/>
    </location>
</feature>
<dbReference type="Proteomes" id="UP001516023">
    <property type="component" value="Unassembled WGS sequence"/>
</dbReference>
<evidence type="ECO:0000259" key="2">
    <source>
        <dbReference type="Pfam" id="PF20710"/>
    </source>
</evidence>
<gene>
    <name evidence="3" type="ORF">HJC23_013271</name>
</gene>
<feature type="region of interest" description="Disordered" evidence="1">
    <location>
        <begin position="203"/>
        <end position="242"/>
    </location>
</feature>
<feature type="region of interest" description="Disordered" evidence="1">
    <location>
        <begin position="126"/>
        <end position="149"/>
    </location>
</feature>
<evidence type="ECO:0000313" key="3">
    <source>
        <dbReference type="EMBL" id="KAL3786936.1"/>
    </source>
</evidence>
<feature type="compositionally biased region" description="Polar residues" evidence="1">
    <location>
        <begin position="227"/>
        <end position="242"/>
    </location>
</feature>